<protein>
    <submittedName>
        <fullName evidence="1">Uncharacterized protein</fullName>
    </submittedName>
</protein>
<evidence type="ECO:0000313" key="1">
    <source>
        <dbReference type="EMBL" id="AKQ08037.1"/>
    </source>
</evidence>
<gene>
    <name evidence="1" type="ORF">SEA_DUSK_38</name>
</gene>
<dbReference type="Proteomes" id="UP000204011">
    <property type="component" value="Segment"/>
</dbReference>
<name>A0A0H4TKV5_9CAUD</name>
<proteinExistence type="predicted"/>
<sequence>MGPYCKFCDHRCFVPRQVIVGGTVIWDGIMATCAKGAEFDRDRLGVDFRSAHNPHAAAA</sequence>
<evidence type="ECO:0000313" key="2">
    <source>
        <dbReference type="Proteomes" id="UP000204011"/>
    </source>
</evidence>
<dbReference type="OrthoDB" id="35173at10239"/>
<reference evidence="1 2" key="1">
    <citation type="submission" date="2015-06" db="EMBL/GenBank/DDBJ databases">
        <authorList>
            <person name="Feeney M.S."/>
            <person name="Mageeney C.M."/>
            <person name="Perl A.L."/>
            <person name="Chen J.E."/>
            <person name="Kelley R.A."/>
            <person name="Taylor D.H."/>
            <person name="Marzillier J.Y."/>
            <person name="Kenna M.A."/>
            <person name="Ware V.C."/>
            <person name="Serrano M.G."/>
            <person name="Buck G."/>
            <person name="Lee V."/>
            <person name="Wang Y."/>
            <person name="Carvalho R."/>
            <person name="Voegtly L."/>
            <person name="Shi R."/>
            <person name="Duckworth R."/>
            <person name="Johnson A."/>
            <person name="Loviza R."/>
            <person name="Walstead R."/>
            <person name="Shah Z."/>
            <person name="Kiflezghi M."/>
            <person name="Wade K."/>
            <person name="Delesalle V.A."/>
            <person name="Bradley K.W."/>
            <person name="Asai D.J."/>
            <person name="Bowman C.A."/>
            <person name="Russell D.A."/>
            <person name="Pope W.H."/>
            <person name="Jacobs-Sera D."/>
            <person name="Hendrix R.W."/>
            <person name="Hatfull G.F."/>
        </authorList>
    </citation>
    <scope>NUCLEOTIDE SEQUENCE [LARGE SCALE GENOMIC DNA]</scope>
</reference>
<dbReference type="KEGG" id="vg:26795411"/>
<accession>A0A0H4TKV5</accession>
<dbReference type="RefSeq" id="YP_009224306.1">
    <property type="nucleotide sequence ID" value="NC_029079.1"/>
</dbReference>
<dbReference type="GeneID" id="26795411"/>
<dbReference type="EMBL" id="KT222942">
    <property type="protein sequence ID" value="AKQ08037.1"/>
    <property type="molecule type" value="Genomic_DNA"/>
</dbReference>
<organism evidence="1 2">
    <name type="scientific">Mycobacterium phage Dusk</name>
    <dbReference type="NCBI Taxonomy" id="1679524"/>
    <lineage>
        <taxon>Viruses</taxon>
        <taxon>Duplodnaviria</taxon>
        <taxon>Heunggongvirae</taxon>
        <taxon>Uroviricota</taxon>
        <taxon>Caudoviricetes</taxon>
        <taxon>Kostyavirus</taxon>
        <taxon>Kostyavirus toto</taxon>
    </lineage>
</organism>